<keyword evidence="6 7" id="KW-0472">Membrane</keyword>
<dbReference type="Pfam" id="PF02397">
    <property type="entry name" value="Bac_transf"/>
    <property type="match status" value="1"/>
</dbReference>
<dbReference type="InterPro" id="IPR003362">
    <property type="entry name" value="Bact_transf"/>
</dbReference>
<keyword evidence="5 7" id="KW-1133">Transmembrane helix</keyword>
<evidence type="ECO:0000256" key="1">
    <source>
        <dbReference type="ARBA" id="ARBA00004141"/>
    </source>
</evidence>
<keyword evidence="3 9" id="KW-0808">Transferase</keyword>
<accession>A0A345XV90</accession>
<feature type="transmembrane region" description="Helical" evidence="7">
    <location>
        <begin position="35"/>
        <end position="56"/>
    </location>
</feature>
<organism evidence="9 10">
    <name type="scientific">Streptomyces armeniacus</name>
    <dbReference type="NCBI Taxonomy" id="83291"/>
    <lineage>
        <taxon>Bacteria</taxon>
        <taxon>Bacillati</taxon>
        <taxon>Actinomycetota</taxon>
        <taxon>Actinomycetes</taxon>
        <taxon>Kitasatosporales</taxon>
        <taxon>Streptomycetaceae</taxon>
        <taxon>Streptomyces</taxon>
    </lineage>
</organism>
<dbReference type="KEGG" id="sarm:DVA86_25840"/>
<dbReference type="PANTHER" id="PTHR30576:SF10">
    <property type="entry name" value="SLL5057 PROTEIN"/>
    <property type="match status" value="1"/>
</dbReference>
<evidence type="ECO:0000313" key="9">
    <source>
        <dbReference type="EMBL" id="AXK35556.1"/>
    </source>
</evidence>
<comment type="similarity">
    <text evidence="2">Belongs to the bacterial sugar transferase family.</text>
</comment>
<feature type="domain" description="Bacterial sugar transferase" evidence="8">
    <location>
        <begin position="346"/>
        <end position="532"/>
    </location>
</feature>
<feature type="transmembrane region" description="Helical" evidence="7">
    <location>
        <begin position="68"/>
        <end position="85"/>
    </location>
</feature>
<name>A0A345XV90_9ACTN</name>
<evidence type="ECO:0000313" key="10">
    <source>
        <dbReference type="Proteomes" id="UP000254425"/>
    </source>
</evidence>
<dbReference type="InterPro" id="IPR017475">
    <property type="entry name" value="EPS_sugar_tfrase"/>
</dbReference>
<comment type="subcellular location">
    <subcellularLocation>
        <location evidence="1">Membrane</location>
        <topology evidence="1">Multi-pass membrane protein</topology>
    </subcellularLocation>
</comment>
<sequence>MRRDAIFLSGQRRPVRRPATGSVPAGELRRARDKAVWYVPLAVAADILGTALPVLFVYRAAAQPHPEVAAATAALIWLGVQLAHKRYVHRSLGESRGLVSALQDWLTLLGLLAVIRAATGESSAPAYALLALTPVVVLTVACRTLTHRHLTAQRRAAQAVCRALVVGEAGAVDEVVGQLASGTDHAYVVIGAVPVGDAPLRSGVPESGRLNAAPDGERSADAGLDADAAAALAGEITLNLGIPVPPAAPAGPDGAQAAAYVTDGETVLEASRRHGAEMVLVVPGAQLGGDRLRRLSWAVQDAGLRLVIASGLTEVALRRVRLDTAAGLNLLHVAAPVRRGPQLVVKNTLDRSGAALGLLLLAPLFAVLAAVVRLDSRGPVLYRQLRIGHRGVPFTMWKFRSMVTEAEQLRPALAAADEQDGPTFKIRRDPRVTRAGRLLRRTSLDELPQLVNVLRGEMSLVGPRPPLPDEVAAYGPVELRRLHVKPGMTGPWQVGGRSELTWDESLALDLRYADNWSLTMDADVLARTFRAVADGRGAY</sequence>
<dbReference type="PANTHER" id="PTHR30576">
    <property type="entry name" value="COLANIC BIOSYNTHESIS UDP-GLUCOSE LIPID CARRIER TRANSFERASE"/>
    <property type="match status" value="1"/>
</dbReference>
<feature type="transmembrane region" description="Helical" evidence="7">
    <location>
        <begin position="124"/>
        <end position="145"/>
    </location>
</feature>
<evidence type="ECO:0000256" key="4">
    <source>
        <dbReference type="ARBA" id="ARBA00022692"/>
    </source>
</evidence>
<evidence type="ECO:0000256" key="2">
    <source>
        <dbReference type="ARBA" id="ARBA00006464"/>
    </source>
</evidence>
<reference evidence="9 10" key="1">
    <citation type="submission" date="2018-07" db="EMBL/GenBank/DDBJ databases">
        <title>Draft genome of the type strain Streptomyces armeniacus ATCC 15676.</title>
        <authorList>
            <person name="Labana P."/>
            <person name="Gosse J.T."/>
            <person name="Boddy C.N."/>
        </authorList>
    </citation>
    <scope>NUCLEOTIDE SEQUENCE [LARGE SCALE GENOMIC DNA]</scope>
    <source>
        <strain evidence="9 10">ATCC 15676</strain>
    </source>
</reference>
<gene>
    <name evidence="9" type="ORF">DVA86_25840</name>
</gene>
<feature type="transmembrane region" description="Helical" evidence="7">
    <location>
        <begin position="97"/>
        <end position="118"/>
    </location>
</feature>
<keyword evidence="10" id="KW-1185">Reference proteome</keyword>
<dbReference type="RefSeq" id="WP_208881793.1">
    <property type="nucleotide sequence ID" value="NZ_CP031320.1"/>
</dbReference>
<dbReference type="EMBL" id="CP031320">
    <property type="protein sequence ID" value="AXK35556.1"/>
    <property type="molecule type" value="Genomic_DNA"/>
</dbReference>
<keyword evidence="4 7" id="KW-0812">Transmembrane</keyword>
<evidence type="ECO:0000256" key="3">
    <source>
        <dbReference type="ARBA" id="ARBA00022679"/>
    </source>
</evidence>
<dbReference type="AlphaFoldDB" id="A0A345XV90"/>
<evidence type="ECO:0000256" key="7">
    <source>
        <dbReference type="SAM" id="Phobius"/>
    </source>
</evidence>
<dbReference type="NCBIfam" id="TIGR03025">
    <property type="entry name" value="EPS_sugtrans"/>
    <property type="match status" value="1"/>
</dbReference>
<dbReference type="GO" id="GO:0016020">
    <property type="term" value="C:membrane"/>
    <property type="evidence" value="ECO:0007669"/>
    <property type="project" value="UniProtKB-SubCell"/>
</dbReference>
<feature type="transmembrane region" description="Helical" evidence="7">
    <location>
        <begin position="354"/>
        <end position="374"/>
    </location>
</feature>
<evidence type="ECO:0000259" key="8">
    <source>
        <dbReference type="Pfam" id="PF02397"/>
    </source>
</evidence>
<dbReference type="Proteomes" id="UP000254425">
    <property type="component" value="Chromosome"/>
</dbReference>
<dbReference type="GO" id="GO:0016780">
    <property type="term" value="F:phosphotransferase activity, for other substituted phosphate groups"/>
    <property type="evidence" value="ECO:0007669"/>
    <property type="project" value="TreeGrafter"/>
</dbReference>
<protein>
    <submittedName>
        <fullName evidence="9">Sugar transferase</fullName>
    </submittedName>
</protein>
<evidence type="ECO:0000256" key="6">
    <source>
        <dbReference type="ARBA" id="ARBA00023136"/>
    </source>
</evidence>
<proteinExistence type="inferred from homology"/>
<evidence type="ECO:0000256" key="5">
    <source>
        <dbReference type="ARBA" id="ARBA00022989"/>
    </source>
</evidence>